<evidence type="ECO:0000256" key="3">
    <source>
        <dbReference type="SAM" id="SignalP"/>
    </source>
</evidence>
<dbReference type="InterPro" id="IPR052169">
    <property type="entry name" value="CW_Biosynth-Accessory"/>
</dbReference>
<name>A0A1G9ATC2_9BACI</name>
<evidence type="ECO:0000259" key="4">
    <source>
        <dbReference type="SMART" id="SM00854"/>
    </source>
</evidence>
<sequence length="404" mass="45188">MIKRKIILAASILFLLSLFACNQQENGAETETSPANMGNDTSASEENKAADDSAKENASQEQKQESQKLSITAIGDILVHASVYNDAKTKEGYDFLPMFEKVKPYLGDTSITMANQETMIGGADVGLSDYPSFNSPYEVGNALKEVGVDIVTIANNHTLDRGEEAIQSAISHWEDIDMRYTGAYKSKEDSANIRVLSTEADINVAFLSYTYGTNGIPVPEGKDYLVNYIDKQKIVEDIESAKELADVIILSYHFGTEYQDMPSKEQKELVQLAADHHVHAVIGHHPHVLQPVDWVEGKDGNRTFAAYSLGNFLSGQDEFYNQIGGILKFDIEKMDEEQAKGGQDFEVTAPRFLPTYVKFTGWKNFKVLPMYQLTNNELADAQLHYQQVKDHMSQWVPELKFIEE</sequence>
<dbReference type="CDD" id="cd07381">
    <property type="entry name" value="MPP_CapA"/>
    <property type="match status" value="1"/>
</dbReference>
<feature type="signal peptide" evidence="3">
    <location>
        <begin position="1"/>
        <end position="20"/>
    </location>
</feature>
<dbReference type="PANTHER" id="PTHR33393:SF12">
    <property type="entry name" value="CAPSULE BIOSYNTHESIS PROTEIN CAPA"/>
    <property type="match status" value="1"/>
</dbReference>
<reference evidence="5 6" key="1">
    <citation type="submission" date="2016-10" db="EMBL/GenBank/DDBJ databases">
        <authorList>
            <person name="de Groot N.N."/>
        </authorList>
    </citation>
    <scope>NUCLEOTIDE SEQUENCE [LARGE SCALE GENOMIC DNA]</scope>
    <source>
        <strain evidence="5 6">CGMCC 1.6502</strain>
    </source>
</reference>
<accession>A0A1G9ATC2</accession>
<evidence type="ECO:0000313" key="5">
    <source>
        <dbReference type="EMBL" id="SDK30568.1"/>
    </source>
</evidence>
<dbReference type="SUPFAM" id="SSF56300">
    <property type="entry name" value="Metallo-dependent phosphatases"/>
    <property type="match status" value="1"/>
</dbReference>
<dbReference type="Gene3D" id="3.60.21.10">
    <property type="match status" value="1"/>
</dbReference>
<dbReference type="InterPro" id="IPR029052">
    <property type="entry name" value="Metallo-depent_PP-like"/>
</dbReference>
<feature type="region of interest" description="Disordered" evidence="2">
    <location>
        <begin position="28"/>
        <end position="66"/>
    </location>
</feature>
<keyword evidence="3" id="KW-0732">Signal</keyword>
<dbReference type="EMBL" id="FNFL01000004">
    <property type="protein sequence ID" value="SDK30568.1"/>
    <property type="molecule type" value="Genomic_DNA"/>
</dbReference>
<dbReference type="Pfam" id="PF09587">
    <property type="entry name" value="PGA_cap"/>
    <property type="match status" value="1"/>
</dbReference>
<organism evidence="5 6">
    <name type="scientific">Sediminibacillus albus</name>
    <dbReference type="NCBI Taxonomy" id="407036"/>
    <lineage>
        <taxon>Bacteria</taxon>
        <taxon>Bacillati</taxon>
        <taxon>Bacillota</taxon>
        <taxon>Bacilli</taxon>
        <taxon>Bacillales</taxon>
        <taxon>Bacillaceae</taxon>
        <taxon>Sediminibacillus</taxon>
    </lineage>
</organism>
<dbReference type="AlphaFoldDB" id="A0A1G9ATC2"/>
<dbReference type="PROSITE" id="PS51257">
    <property type="entry name" value="PROKAR_LIPOPROTEIN"/>
    <property type="match status" value="1"/>
</dbReference>
<protein>
    <submittedName>
        <fullName evidence="5">Poly-gamma-glutamate synthesis protein (Capsule biosynthesis protein)</fullName>
    </submittedName>
</protein>
<feature type="domain" description="Capsule synthesis protein CapA" evidence="4">
    <location>
        <begin position="70"/>
        <end position="316"/>
    </location>
</feature>
<evidence type="ECO:0000256" key="1">
    <source>
        <dbReference type="ARBA" id="ARBA00005662"/>
    </source>
</evidence>
<dbReference type="PANTHER" id="PTHR33393">
    <property type="entry name" value="POLYGLUTAMINE SYNTHESIS ACCESSORY PROTEIN RV0574C-RELATED"/>
    <property type="match status" value="1"/>
</dbReference>
<dbReference type="OrthoDB" id="9810906at2"/>
<evidence type="ECO:0000256" key="2">
    <source>
        <dbReference type="SAM" id="MobiDB-lite"/>
    </source>
</evidence>
<evidence type="ECO:0000313" key="6">
    <source>
        <dbReference type="Proteomes" id="UP000198694"/>
    </source>
</evidence>
<feature type="compositionally biased region" description="Basic and acidic residues" evidence="2">
    <location>
        <begin position="45"/>
        <end position="55"/>
    </location>
</feature>
<gene>
    <name evidence="5" type="ORF">SAMN05216243_2715</name>
</gene>
<dbReference type="Proteomes" id="UP000198694">
    <property type="component" value="Unassembled WGS sequence"/>
</dbReference>
<dbReference type="RefSeq" id="WP_093215191.1">
    <property type="nucleotide sequence ID" value="NZ_FNFL01000004.1"/>
</dbReference>
<dbReference type="SMART" id="SM00854">
    <property type="entry name" value="PGA_cap"/>
    <property type="match status" value="1"/>
</dbReference>
<feature type="compositionally biased region" description="Polar residues" evidence="2">
    <location>
        <begin position="28"/>
        <end position="44"/>
    </location>
</feature>
<proteinExistence type="inferred from homology"/>
<comment type="similarity">
    <text evidence="1">Belongs to the CapA family.</text>
</comment>
<feature type="chain" id="PRO_5038773404" evidence="3">
    <location>
        <begin position="21"/>
        <end position="404"/>
    </location>
</feature>
<dbReference type="STRING" id="407036.SAMN05216243_2715"/>
<dbReference type="InterPro" id="IPR019079">
    <property type="entry name" value="Capsule_synth_CapA"/>
</dbReference>
<keyword evidence="6" id="KW-1185">Reference proteome</keyword>